<sequence>MLASNYQLSLLRSSFCIVSFIFTSTYAQVSLFFQARWYEWLDPGIKKTEWSRTEDEKLLHLAKLMPTQWRTIAPIVGRTAAQCLERYEHLLDEVYKNAQKKAEQIDGNEDLNDARKLRPGEIDPTPETKPARPDPIDMDEDELEMLSEARARLANTQGKKVGIPI</sequence>
<evidence type="ECO:0000256" key="9">
    <source>
        <dbReference type="SAM" id="MobiDB-lite"/>
    </source>
</evidence>
<dbReference type="AlphaFoldDB" id="A0A183HVP2"/>
<reference evidence="15" key="1">
    <citation type="submission" date="2016-06" db="UniProtKB">
        <authorList>
            <consortium name="WormBaseParasite"/>
        </authorList>
    </citation>
    <scope>IDENTIFICATION</scope>
</reference>
<evidence type="ECO:0000313" key="15">
    <source>
        <dbReference type="WBParaSite" id="OFLC_0001155401-mRNA-1"/>
    </source>
</evidence>
<keyword evidence="5" id="KW-0677">Repeat</keyword>
<dbReference type="PANTHER" id="PTHR45885">
    <property type="entry name" value="CELL DIVISION CYCLE 5-LIKE PROTEIN"/>
    <property type="match status" value="1"/>
</dbReference>
<evidence type="ECO:0000256" key="4">
    <source>
        <dbReference type="ARBA" id="ARBA00022728"/>
    </source>
</evidence>
<feature type="domain" description="Myb-like" evidence="11">
    <location>
        <begin position="42"/>
        <end position="91"/>
    </location>
</feature>
<name>A0A183HVP2_9BILA</name>
<comment type="similarity">
    <text evidence="2">Belongs to the CEF1 family.</text>
</comment>
<evidence type="ECO:0000256" key="8">
    <source>
        <dbReference type="ARBA" id="ARBA00023242"/>
    </source>
</evidence>
<dbReference type="PANTHER" id="PTHR45885:SF1">
    <property type="entry name" value="CELL DIVISION CYCLE 5-LIKE PROTEIN"/>
    <property type="match status" value="1"/>
</dbReference>
<dbReference type="GO" id="GO:0000398">
    <property type="term" value="P:mRNA splicing, via spliceosome"/>
    <property type="evidence" value="ECO:0007669"/>
    <property type="project" value="InterPro"/>
</dbReference>
<keyword evidence="14" id="KW-1185">Reference proteome</keyword>
<dbReference type="PROSITE" id="PS50090">
    <property type="entry name" value="MYB_LIKE"/>
    <property type="match status" value="1"/>
</dbReference>
<keyword evidence="10" id="KW-1133">Transmembrane helix</keyword>
<evidence type="ECO:0000256" key="5">
    <source>
        <dbReference type="ARBA" id="ARBA00022737"/>
    </source>
</evidence>
<evidence type="ECO:0000259" key="11">
    <source>
        <dbReference type="PROSITE" id="PS50090"/>
    </source>
</evidence>
<dbReference type="InterPro" id="IPR009057">
    <property type="entry name" value="Homeodomain-like_sf"/>
</dbReference>
<keyword evidence="10" id="KW-0812">Transmembrane</keyword>
<gene>
    <name evidence="13" type="ORF">OFLC_LOCUS11547</name>
</gene>
<protein>
    <submittedName>
        <fullName evidence="15">HTH myb-type domain-containing protein</fullName>
    </submittedName>
</protein>
<feature type="region of interest" description="Disordered" evidence="9">
    <location>
        <begin position="102"/>
        <end position="137"/>
    </location>
</feature>
<dbReference type="CDD" id="cd11659">
    <property type="entry name" value="SANT_CDC5_II"/>
    <property type="match status" value="1"/>
</dbReference>
<dbReference type="SMART" id="SM00717">
    <property type="entry name" value="SANT"/>
    <property type="match status" value="1"/>
</dbReference>
<evidence type="ECO:0000313" key="13">
    <source>
        <dbReference type="EMBL" id="VDO77269.1"/>
    </source>
</evidence>
<keyword evidence="3" id="KW-0507">mRNA processing</keyword>
<dbReference type="GO" id="GO:0000981">
    <property type="term" value="F:DNA-binding transcription factor activity, RNA polymerase II-specific"/>
    <property type="evidence" value="ECO:0007669"/>
    <property type="project" value="TreeGrafter"/>
</dbReference>
<evidence type="ECO:0000256" key="1">
    <source>
        <dbReference type="ARBA" id="ARBA00004123"/>
    </source>
</evidence>
<feature type="domain" description="HTH myb-type" evidence="12">
    <location>
        <begin position="42"/>
        <end position="95"/>
    </location>
</feature>
<dbReference type="InterPro" id="IPR047242">
    <property type="entry name" value="CDC5L/Cef1"/>
</dbReference>
<evidence type="ECO:0000259" key="12">
    <source>
        <dbReference type="PROSITE" id="PS51294"/>
    </source>
</evidence>
<dbReference type="GO" id="GO:0000974">
    <property type="term" value="C:Prp19 complex"/>
    <property type="evidence" value="ECO:0007669"/>
    <property type="project" value="InterPro"/>
</dbReference>
<dbReference type="FunFam" id="1.10.10.60:FF:000091">
    <property type="entry name" value="CDC5 cell division cycle 5-like"/>
    <property type="match status" value="1"/>
</dbReference>
<dbReference type="Gene3D" id="1.10.10.60">
    <property type="entry name" value="Homeodomain-like"/>
    <property type="match status" value="1"/>
</dbReference>
<evidence type="ECO:0000256" key="6">
    <source>
        <dbReference type="ARBA" id="ARBA00023125"/>
    </source>
</evidence>
<evidence type="ECO:0000256" key="2">
    <source>
        <dbReference type="ARBA" id="ARBA00010506"/>
    </source>
</evidence>
<keyword evidence="4" id="KW-0747">Spliceosome</keyword>
<dbReference type="InterPro" id="IPR001005">
    <property type="entry name" value="SANT/Myb"/>
</dbReference>
<dbReference type="Proteomes" id="UP000267606">
    <property type="component" value="Unassembled WGS sequence"/>
</dbReference>
<accession>A0A183HVP2</accession>
<dbReference type="PROSITE" id="PS51294">
    <property type="entry name" value="HTH_MYB"/>
    <property type="match status" value="1"/>
</dbReference>
<comment type="subcellular location">
    <subcellularLocation>
        <location evidence="1">Nucleus</location>
    </subcellularLocation>
</comment>
<dbReference type="InterPro" id="IPR017930">
    <property type="entry name" value="Myb_dom"/>
</dbReference>
<evidence type="ECO:0000256" key="10">
    <source>
        <dbReference type="SAM" id="Phobius"/>
    </source>
</evidence>
<feature type="transmembrane region" description="Helical" evidence="10">
    <location>
        <begin position="12"/>
        <end position="33"/>
    </location>
</feature>
<keyword evidence="8" id="KW-0539">Nucleus</keyword>
<dbReference type="WBParaSite" id="OFLC_0001155401-mRNA-1">
    <property type="protein sequence ID" value="OFLC_0001155401-mRNA-1"/>
    <property type="gene ID" value="OFLC_0001155401"/>
</dbReference>
<reference evidence="13 14" key="2">
    <citation type="submission" date="2018-11" db="EMBL/GenBank/DDBJ databases">
        <authorList>
            <consortium name="Pathogen Informatics"/>
        </authorList>
    </citation>
    <scope>NUCLEOTIDE SEQUENCE [LARGE SCALE GENOMIC DNA]</scope>
</reference>
<dbReference type="EMBL" id="UZAJ01016789">
    <property type="protein sequence ID" value="VDO77269.1"/>
    <property type="molecule type" value="Genomic_DNA"/>
</dbReference>
<organism evidence="15">
    <name type="scientific">Onchocerca flexuosa</name>
    <dbReference type="NCBI Taxonomy" id="387005"/>
    <lineage>
        <taxon>Eukaryota</taxon>
        <taxon>Metazoa</taxon>
        <taxon>Ecdysozoa</taxon>
        <taxon>Nematoda</taxon>
        <taxon>Chromadorea</taxon>
        <taxon>Rhabditida</taxon>
        <taxon>Spirurina</taxon>
        <taxon>Spiruromorpha</taxon>
        <taxon>Filarioidea</taxon>
        <taxon>Onchocercidae</taxon>
        <taxon>Onchocerca</taxon>
    </lineage>
</organism>
<keyword evidence="10" id="KW-0472">Membrane</keyword>
<dbReference type="STRING" id="387005.A0A183HVP2"/>
<dbReference type="GO" id="GO:0000977">
    <property type="term" value="F:RNA polymerase II transcription regulatory region sequence-specific DNA binding"/>
    <property type="evidence" value="ECO:0007669"/>
    <property type="project" value="TreeGrafter"/>
</dbReference>
<evidence type="ECO:0000256" key="7">
    <source>
        <dbReference type="ARBA" id="ARBA00023187"/>
    </source>
</evidence>
<evidence type="ECO:0000313" key="14">
    <source>
        <dbReference type="Proteomes" id="UP000267606"/>
    </source>
</evidence>
<dbReference type="SUPFAM" id="SSF46689">
    <property type="entry name" value="Homeodomain-like"/>
    <property type="match status" value="1"/>
</dbReference>
<evidence type="ECO:0000256" key="3">
    <source>
        <dbReference type="ARBA" id="ARBA00022664"/>
    </source>
</evidence>
<feature type="compositionally biased region" description="Basic and acidic residues" evidence="9">
    <location>
        <begin position="112"/>
        <end position="121"/>
    </location>
</feature>
<dbReference type="Pfam" id="PF00249">
    <property type="entry name" value="Myb_DNA-binding"/>
    <property type="match status" value="1"/>
</dbReference>
<keyword evidence="7" id="KW-0508">mRNA splicing</keyword>
<dbReference type="InterPro" id="IPR047240">
    <property type="entry name" value="SANT_CDC5L_II"/>
</dbReference>
<keyword evidence="6" id="KW-0238">DNA-binding</keyword>
<dbReference type="GO" id="GO:0005681">
    <property type="term" value="C:spliceosomal complex"/>
    <property type="evidence" value="ECO:0007669"/>
    <property type="project" value="UniProtKB-KW"/>
</dbReference>
<proteinExistence type="inferred from homology"/>